<dbReference type="InterPro" id="IPR029058">
    <property type="entry name" value="AB_hydrolase_fold"/>
</dbReference>
<comment type="caution">
    <text evidence="3">The sequence shown here is derived from an EMBL/GenBank/DDBJ whole genome shotgun (WGS) entry which is preliminary data.</text>
</comment>
<gene>
    <name evidence="3" type="ORF">GCM10011380_20670</name>
</gene>
<reference evidence="3" key="2">
    <citation type="submission" date="2020-09" db="EMBL/GenBank/DDBJ databases">
        <authorList>
            <person name="Sun Q."/>
            <person name="Zhou Y."/>
        </authorList>
    </citation>
    <scope>NUCLEOTIDE SEQUENCE</scope>
    <source>
        <strain evidence="3">CGMCC 1.15330</strain>
    </source>
</reference>
<dbReference type="GO" id="GO:0016787">
    <property type="term" value="F:hydrolase activity"/>
    <property type="evidence" value="ECO:0007669"/>
    <property type="project" value="UniProtKB-KW"/>
</dbReference>
<dbReference type="Gene3D" id="3.40.50.1820">
    <property type="entry name" value="alpha/beta hydrolase"/>
    <property type="match status" value="1"/>
</dbReference>
<dbReference type="InterPro" id="IPR050300">
    <property type="entry name" value="GDXG_lipolytic_enzyme"/>
</dbReference>
<evidence type="ECO:0000313" key="3">
    <source>
        <dbReference type="EMBL" id="GGB31172.1"/>
    </source>
</evidence>
<evidence type="ECO:0000313" key="4">
    <source>
        <dbReference type="Proteomes" id="UP000623067"/>
    </source>
</evidence>
<keyword evidence="1" id="KW-0378">Hydrolase</keyword>
<accession>A0A916WUK5</accession>
<protein>
    <submittedName>
        <fullName evidence="3">Acetylhydrolase</fullName>
    </submittedName>
</protein>
<organism evidence="3 4">
    <name type="scientific">Sphingomonas metalli</name>
    <dbReference type="NCBI Taxonomy" id="1779358"/>
    <lineage>
        <taxon>Bacteria</taxon>
        <taxon>Pseudomonadati</taxon>
        <taxon>Pseudomonadota</taxon>
        <taxon>Alphaproteobacteria</taxon>
        <taxon>Sphingomonadales</taxon>
        <taxon>Sphingomonadaceae</taxon>
        <taxon>Sphingomonas</taxon>
    </lineage>
</organism>
<dbReference type="EMBL" id="BMIH01000003">
    <property type="protein sequence ID" value="GGB31172.1"/>
    <property type="molecule type" value="Genomic_DNA"/>
</dbReference>
<dbReference type="PANTHER" id="PTHR48081">
    <property type="entry name" value="AB HYDROLASE SUPERFAMILY PROTEIN C4A8.06C"/>
    <property type="match status" value="1"/>
</dbReference>
<reference evidence="3" key="1">
    <citation type="journal article" date="2014" name="Int. J. Syst. Evol. Microbiol.">
        <title>Complete genome sequence of Corynebacterium casei LMG S-19264T (=DSM 44701T), isolated from a smear-ripened cheese.</title>
        <authorList>
            <consortium name="US DOE Joint Genome Institute (JGI-PGF)"/>
            <person name="Walter F."/>
            <person name="Albersmeier A."/>
            <person name="Kalinowski J."/>
            <person name="Ruckert C."/>
        </authorList>
    </citation>
    <scope>NUCLEOTIDE SEQUENCE</scope>
    <source>
        <strain evidence="3">CGMCC 1.15330</strain>
    </source>
</reference>
<dbReference type="Proteomes" id="UP000623067">
    <property type="component" value="Unassembled WGS sequence"/>
</dbReference>
<dbReference type="AlphaFoldDB" id="A0A916WUK5"/>
<dbReference type="SUPFAM" id="SSF53474">
    <property type="entry name" value="alpha/beta-Hydrolases"/>
    <property type="match status" value="1"/>
</dbReference>
<dbReference type="PANTHER" id="PTHR48081:SF8">
    <property type="entry name" value="ALPHA_BETA HYDROLASE FOLD-3 DOMAIN-CONTAINING PROTEIN-RELATED"/>
    <property type="match status" value="1"/>
</dbReference>
<dbReference type="Pfam" id="PF07859">
    <property type="entry name" value="Abhydrolase_3"/>
    <property type="match status" value="1"/>
</dbReference>
<evidence type="ECO:0000256" key="1">
    <source>
        <dbReference type="ARBA" id="ARBA00022801"/>
    </source>
</evidence>
<name>A0A916WUK5_9SPHN</name>
<sequence>MSEPFVRPDVRRFLDYLNRLPGPRTYEVDPVTARQMFSASKDLVEPPVGPLAVDRRLTIPSPAGPIPARLFDAEEHRVPGPVVVLYHGGGFVFGTVDTHASLCAEVARTLGLPVLSVEYRLAPEHRWPAAPDDAEAAARWVAEGPAESGLTPTALVLMGDSAGGMLTITTAMALRDAPAQVPVLLQAPIYPVTDPSGHYPSFEEFAEGYSLTKAAMLWFGDAYAADITHMRASPMRAPLAGMPPAVIVTAGRDPLRDQGRTYAARLIEAGVEAVYREAAGNIHGFATLRKAIPSSVADVQGFLIAVKAMLAEREGARVQAQAAAA</sequence>
<evidence type="ECO:0000259" key="2">
    <source>
        <dbReference type="Pfam" id="PF07859"/>
    </source>
</evidence>
<dbReference type="RefSeq" id="WP_188658707.1">
    <property type="nucleotide sequence ID" value="NZ_BMIH01000003.1"/>
</dbReference>
<keyword evidence="4" id="KW-1185">Reference proteome</keyword>
<feature type="domain" description="Alpha/beta hydrolase fold-3" evidence="2">
    <location>
        <begin position="83"/>
        <end position="286"/>
    </location>
</feature>
<dbReference type="InterPro" id="IPR013094">
    <property type="entry name" value="AB_hydrolase_3"/>
</dbReference>
<proteinExistence type="predicted"/>